<dbReference type="InterPro" id="IPR001307">
    <property type="entry name" value="Thiosulphate_STrfase_CS"/>
</dbReference>
<evidence type="ECO:0000259" key="4">
    <source>
        <dbReference type="PROSITE" id="PS50206"/>
    </source>
</evidence>
<evidence type="ECO:0000256" key="3">
    <source>
        <dbReference type="RuleBase" id="RU000507"/>
    </source>
</evidence>
<dbReference type="HOGENOM" id="CLU_031618_1_3_11"/>
<evidence type="ECO:0000256" key="2">
    <source>
        <dbReference type="ARBA" id="ARBA00047549"/>
    </source>
</evidence>
<sequence>MAIAFDPFPQFQDFAHPEKFVSASWLSARLGVDGLRVVESDEDAFLYDIGHIPGAVRIDWHRDLNDPVQRDFIDGEAFATLMDARGISRDDTVVVYGDRNNWWAAYTAWVFELFGHPDVRLLDGGRDAWMGEERDTSFAVPEYPAQGYPVVERDDSTWRSFVEHVRSRPEDTLLIDVRGPEYFAGAEVEVAPDSNCASPVLRHGHIPGAVNHPWGDSVHPNGRVKDRESIAAAYTDVPAGAPVITYCSAGQSAAHTWYILRHVLGVENVSLYDGSWYEWGNMVRMPIERDAE</sequence>
<dbReference type="RefSeq" id="WP_005286288.1">
    <property type="nucleotide sequence ID" value="NZ_CM000961.1"/>
</dbReference>
<dbReference type="PROSITE" id="PS00683">
    <property type="entry name" value="RHODANESE_2"/>
    <property type="match status" value="1"/>
</dbReference>
<proteinExistence type="predicted"/>
<evidence type="ECO:0000313" key="6">
    <source>
        <dbReference type="Proteomes" id="UP000004208"/>
    </source>
</evidence>
<name>D7WAG7_9CORY</name>
<dbReference type="AlphaFoldDB" id="D7WAG7"/>
<dbReference type="Pfam" id="PF00581">
    <property type="entry name" value="Rhodanese"/>
    <property type="match status" value="2"/>
</dbReference>
<comment type="caution">
    <text evidence="5">The sequence shown here is derived from an EMBL/GenBank/DDBJ whole genome shotgun (WGS) entry which is preliminary data.</text>
</comment>
<dbReference type="PANTHER" id="PTHR43855">
    <property type="entry name" value="THIOSULFATE SULFURTRANSFERASE"/>
    <property type="match status" value="1"/>
</dbReference>
<dbReference type="PROSITE" id="PS00380">
    <property type="entry name" value="RHODANESE_1"/>
    <property type="match status" value="1"/>
</dbReference>
<dbReference type="InterPro" id="IPR051126">
    <property type="entry name" value="Thiosulfate_sulfurtransferase"/>
</dbReference>
<dbReference type="InterPro" id="IPR036873">
    <property type="entry name" value="Rhodanese-like_dom_sf"/>
</dbReference>
<reference evidence="5" key="1">
    <citation type="submission" date="2010-06" db="EMBL/GenBank/DDBJ databases">
        <authorList>
            <person name="Muzny D."/>
            <person name="Qin X."/>
            <person name="Buhay C."/>
            <person name="Dugan-Rocha S."/>
            <person name="Ding Y."/>
            <person name="Chen G."/>
            <person name="Hawes A."/>
            <person name="Holder M."/>
            <person name="Jhangiani S."/>
            <person name="Johnson A."/>
            <person name="Khan Z."/>
            <person name="Li Z."/>
            <person name="Liu W."/>
            <person name="Liu X."/>
            <person name="Perez L."/>
            <person name="Shen H."/>
            <person name="Wang Q."/>
            <person name="Watt J."/>
            <person name="Xi L."/>
            <person name="Xin Y."/>
            <person name="Zhou J."/>
            <person name="Deng J."/>
            <person name="Jiang H."/>
            <person name="Liu Y."/>
            <person name="Qu J."/>
            <person name="Song X.-Z."/>
            <person name="Zhang L."/>
            <person name="Villasana D."/>
            <person name="Johnson A."/>
            <person name="Liu J."/>
            <person name="Liyanage D."/>
            <person name="Lorensuhewa L."/>
            <person name="Robinson T."/>
            <person name="Song A."/>
            <person name="Song B.-B."/>
            <person name="Dinh H."/>
            <person name="Thornton R."/>
            <person name="Coyle M."/>
            <person name="Francisco L."/>
            <person name="Jackson L."/>
            <person name="Javaid M."/>
            <person name="Korchina V."/>
            <person name="Kovar C."/>
            <person name="Mata R."/>
            <person name="Mathew T."/>
            <person name="Ngo R."/>
            <person name="Nguyen L."/>
            <person name="Nguyen N."/>
            <person name="Okwuonu G."/>
            <person name="Ongeri F."/>
            <person name="Pham C."/>
            <person name="Simmons D."/>
            <person name="Wilczek-Boney K."/>
            <person name="Hale W."/>
            <person name="Jakkamsetti A."/>
            <person name="Pham P."/>
            <person name="Ruth R."/>
            <person name="San Lucas F."/>
            <person name="Warren J."/>
            <person name="Zhang J."/>
            <person name="Zhao Z."/>
            <person name="Zhou C."/>
            <person name="Zhu D."/>
            <person name="Lee S."/>
            <person name="Bess C."/>
            <person name="Blankenburg K."/>
            <person name="Forbes L."/>
            <person name="Fu Q."/>
            <person name="Gubbala S."/>
            <person name="Hirani K."/>
            <person name="Jayaseelan J.C."/>
            <person name="Lara F."/>
            <person name="Munidasa M."/>
            <person name="Palculict T."/>
            <person name="Patil S."/>
            <person name="Pu L.-L."/>
            <person name="Saada N."/>
            <person name="Tang L."/>
            <person name="Weissenberger G."/>
            <person name="Zhu Y."/>
            <person name="Hemphill L."/>
            <person name="Shang Y."/>
            <person name="Youmans B."/>
            <person name="Ayvaz T."/>
            <person name="Ross M."/>
            <person name="Santibanez J."/>
            <person name="Aqrawi P."/>
            <person name="Gross S."/>
            <person name="Joshi V."/>
            <person name="Fowler G."/>
            <person name="Nazareth L."/>
            <person name="Reid J."/>
            <person name="Worley K."/>
            <person name="Petrosino J."/>
            <person name="Highlander S."/>
            <person name="Gibbs R."/>
        </authorList>
    </citation>
    <scope>NUCLEOTIDE SEQUENCE [LARGE SCALE GENOMIC DNA]</scope>
    <source>
        <strain evidence="5">ATCC 33030</strain>
    </source>
</reference>
<dbReference type="STRING" id="585529.HMPREF0291_10106"/>
<dbReference type="PANTHER" id="PTHR43855:SF1">
    <property type="entry name" value="THIOSULFATE SULFURTRANSFERASE"/>
    <property type="match status" value="1"/>
</dbReference>
<keyword evidence="3" id="KW-0808">Transferase</keyword>
<evidence type="ECO:0000256" key="1">
    <source>
        <dbReference type="ARBA" id="ARBA00022737"/>
    </source>
</evidence>
<feature type="domain" description="Rhodanese" evidence="4">
    <location>
        <begin position="31"/>
        <end position="138"/>
    </location>
</feature>
<dbReference type="SMART" id="SM00450">
    <property type="entry name" value="RHOD"/>
    <property type="match status" value="2"/>
</dbReference>
<feature type="domain" description="Rhodanese" evidence="4">
    <location>
        <begin position="168"/>
        <end position="288"/>
    </location>
</feature>
<dbReference type="SUPFAM" id="SSF52821">
    <property type="entry name" value="Rhodanese/Cell cycle control phosphatase"/>
    <property type="match status" value="2"/>
</dbReference>
<keyword evidence="1" id="KW-0677">Repeat</keyword>
<accession>D7WAG7</accession>
<comment type="catalytic activity">
    <reaction evidence="2">
        <text>thiosulfate + hydrogen cyanide = thiocyanate + sulfite + 2 H(+)</text>
        <dbReference type="Rhea" id="RHEA:16881"/>
        <dbReference type="ChEBI" id="CHEBI:15378"/>
        <dbReference type="ChEBI" id="CHEBI:17359"/>
        <dbReference type="ChEBI" id="CHEBI:18022"/>
        <dbReference type="ChEBI" id="CHEBI:18407"/>
        <dbReference type="ChEBI" id="CHEBI:33542"/>
        <dbReference type="EC" id="2.8.1.1"/>
    </reaction>
</comment>
<organism evidence="5 6">
    <name type="scientific">Corynebacterium genitalium ATCC 33030</name>
    <dbReference type="NCBI Taxonomy" id="585529"/>
    <lineage>
        <taxon>Bacteria</taxon>
        <taxon>Bacillati</taxon>
        <taxon>Actinomycetota</taxon>
        <taxon>Actinomycetes</taxon>
        <taxon>Mycobacteriales</taxon>
        <taxon>Corynebacteriaceae</taxon>
        <taxon>Corynebacterium</taxon>
    </lineage>
</organism>
<dbReference type="InterPro" id="IPR001763">
    <property type="entry name" value="Rhodanese-like_dom"/>
</dbReference>
<dbReference type="CDD" id="cd01448">
    <property type="entry name" value="TST_Repeat_1"/>
    <property type="match status" value="1"/>
</dbReference>
<gene>
    <name evidence="5" type="ORF">HMPREF0291_10106</name>
</gene>
<evidence type="ECO:0000313" key="5">
    <source>
        <dbReference type="EMBL" id="EFK54848.1"/>
    </source>
</evidence>
<dbReference type="eggNOG" id="COG2897">
    <property type="taxonomic scope" value="Bacteria"/>
</dbReference>
<dbReference type="PROSITE" id="PS50206">
    <property type="entry name" value="RHODANESE_3"/>
    <property type="match status" value="2"/>
</dbReference>
<dbReference type="Gene3D" id="3.40.250.10">
    <property type="entry name" value="Rhodanese-like domain"/>
    <property type="match status" value="2"/>
</dbReference>
<keyword evidence="6" id="KW-1185">Reference proteome</keyword>
<dbReference type="EMBL" id="ACLJ02000001">
    <property type="protein sequence ID" value="EFK54848.1"/>
    <property type="molecule type" value="Genomic_DNA"/>
</dbReference>
<dbReference type="GO" id="GO:0004792">
    <property type="term" value="F:thiosulfate-cyanide sulfurtransferase activity"/>
    <property type="evidence" value="ECO:0007669"/>
    <property type="project" value="UniProtKB-EC"/>
</dbReference>
<dbReference type="Proteomes" id="UP000004208">
    <property type="component" value="Unassembled WGS sequence"/>
</dbReference>
<dbReference type="OrthoDB" id="9781034at2"/>
<dbReference type="CDD" id="cd01449">
    <property type="entry name" value="TST_Repeat_2"/>
    <property type="match status" value="1"/>
</dbReference>
<protein>
    <recommendedName>
        <fullName evidence="3">Sulfurtransferase</fullName>
    </recommendedName>
</protein>